<evidence type="ECO:0000313" key="2">
    <source>
        <dbReference type="EMBL" id="VAW38877.1"/>
    </source>
</evidence>
<evidence type="ECO:0000259" key="1">
    <source>
        <dbReference type="PROSITE" id="PS51782"/>
    </source>
</evidence>
<dbReference type="Pfam" id="PF01476">
    <property type="entry name" value="LysM"/>
    <property type="match status" value="1"/>
</dbReference>
<dbReference type="AlphaFoldDB" id="A0A3B0VKJ2"/>
<dbReference type="CDD" id="cd00118">
    <property type="entry name" value="LysM"/>
    <property type="match status" value="1"/>
</dbReference>
<dbReference type="SUPFAM" id="SSF54106">
    <property type="entry name" value="LysM domain"/>
    <property type="match status" value="1"/>
</dbReference>
<protein>
    <recommendedName>
        <fullName evidence="1">LysM domain-containing protein</fullName>
    </recommendedName>
</protein>
<dbReference type="InterPro" id="IPR036779">
    <property type="entry name" value="LysM_dom_sf"/>
</dbReference>
<name>A0A3B0VKJ2_9ZZZZ</name>
<dbReference type="SMART" id="SM00257">
    <property type="entry name" value="LysM"/>
    <property type="match status" value="1"/>
</dbReference>
<feature type="domain" description="LysM" evidence="1">
    <location>
        <begin position="251"/>
        <end position="301"/>
    </location>
</feature>
<accession>A0A3B0VKJ2</accession>
<proteinExistence type="predicted"/>
<reference evidence="2" key="1">
    <citation type="submission" date="2018-06" db="EMBL/GenBank/DDBJ databases">
        <authorList>
            <person name="Zhirakovskaya E."/>
        </authorList>
    </citation>
    <scope>NUCLEOTIDE SEQUENCE</scope>
</reference>
<dbReference type="InterPro" id="IPR018392">
    <property type="entry name" value="LysM"/>
</dbReference>
<sequence length="304" mass="32339">AALAVADGRVALITKRVEAKAMGKALKNYKSSNALIRDVVSNDEDPDKAIKKATQSAAEKALGRISGTVERKLGSDDLDAFNDFLLSIGRSIAEAAGEGILGIGKNTSDEESEALQSLASVLKATDKDKRDRRQAKQAAAQAKRTADAKVKATAKATAEAKSAAKAKAVADSKAKTEAAAKAKADAEKAKAAAAIQAKMKVDQRKRDMQAKARAKTATKERDERKAAAEAKAAEEAKAKAASKSRFTVFVAEHKVASGENLSVISQKYYNTQANWRFIYEANQDLIGDNPSLIRVGQLLKIPKL</sequence>
<dbReference type="EMBL" id="UOEU01000722">
    <property type="protein sequence ID" value="VAW38877.1"/>
    <property type="molecule type" value="Genomic_DNA"/>
</dbReference>
<feature type="non-terminal residue" evidence="2">
    <location>
        <position position="1"/>
    </location>
</feature>
<gene>
    <name evidence="2" type="ORF">MNBD_CHLOROFLEXI01-1389</name>
</gene>
<dbReference type="PROSITE" id="PS51782">
    <property type="entry name" value="LYSM"/>
    <property type="match status" value="1"/>
</dbReference>
<dbReference type="Gene3D" id="3.10.350.10">
    <property type="entry name" value="LysM domain"/>
    <property type="match status" value="1"/>
</dbReference>
<organism evidence="2">
    <name type="scientific">hydrothermal vent metagenome</name>
    <dbReference type="NCBI Taxonomy" id="652676"/>
    <lineage>
        <taxon>unclassified sequences</taxon>
        <taxon>metagenomes</taxon>
        <taxon>ecological metagenomes</taxon>
    </lineage>
</organism>